<keyword evidence="1" id="KW-0812">Transmembrane</keyword>
<dbReference type="AlphaFoldDB" id="A0A843TWR5"/>
<protein>
    <submittedName>
        <fullName evidence="2">Uncharacterized protein</fullName>
    </submittedName>
</protein>
<dbReference type="EMBL" id="NMUH01000263">
    <property type="protein sequence ID" value="MQL75741.1"/>
    <property type="molecule type" value="Genomic_DNA"/>
</dbReference>
<keyword evidence="1" id="KW-1133">Transmembrane helix</keyword>
<feature type="transmembrane region" description="Helical" evidence="1">
    <location>
        <begin position="12"/>
        <end position="33"/>
    </location>
</feature>
<keyword evidence="1" id="KW-0472">Membrane</keyword>
<comment type="caution">
    <text evidence="2">The sequence shown here is derived from an EMBL/GenBank/DDBJ whole genome shotgun (WGS) entry which is preliminary data.</text>
</comment>
<sequence>MKCAMVLAQLTLWLVVVCSGGGTIVFVFQWWYLMVVDLRKLSKGNALFSQRAKSYKKVGLDELALVVLQVDNSIFDVRFYKSPACNKC</sequence>
<evidence type="ECO:0000313" key="3">
    <source>
        <dbReference type="Proteomes" id="UP000652761"/>
    </source>
</evidence>
<accession>A0A843TWR5</accession>
<gene>
    <name evidence="2" type="ORF">Taro_008109</name>
</gene>
<evidence type="ECO:0000313" key="2">
    <source>
        <dbReference type="EMBL" id="MQL75741.1"/>
    </source>
</evidence>
<evidence type="ECO:0000256" key="1">
    <source>
        <dbReference type="SAM" id="Phobius"/>
    </source>
</evidence>
<name>A0A843TWR5_COLES</name>
<dbReference type="Proteomes" id="UP000652761">
    <property type="component" value="Unassembled WGS sequence"/>
</dbReference>
<proteinExistence type="predicted"/>
<organism evidence="2 3">
    <name type="scientific">Colocasia esculenta</name>
    <name type="common">Wild taro</name>
    <name type="synonym">Arum esculentum</name>
    <dbReference type="NCBI Taxonomy" id="4460"/>
    <lineage>
        <taxon>Eukaryota</taxon>
        <taxon>Viridiplantae</taxon>
        <taxon>Streptophyta</taxon>
        <taxon>Embryophyta</taxon>
        <taxon>Tracheophyta</taxon>
        <taxon>Spermatophyta</taxon>
        <taxon>Magnoliopsida</taxon>
        <taxon>Liliopsida</taxon>
        <taxon>Araceae</taxon>
        <taxon>Aroideae</taxon>
        <taxon>Colocasieae</taxon>
        <taxon>Colocasia</taxon>
    </lineage>
</organism>
<reference evidence="2" key="1">
    <citation type="submission" date="2017-07" db="EMBL/GenBank/DDBJ databases">
        <title>Taro Niue Genome Assembly and Annotation.</title>
        <authorList>
            <person name="Atibalentja N."/>
            <person name="Keating K."/>
            <person name="Fields C.J."/>
        </authorList>
    </citation>
    <scope>NUCLEOTIDE SEQUENCE</scope>
    <source>
        <strain evidence="2">Niue_2</strain>
        <tissue evidence="2">Leaf</tissue>
    </source>
</reference>
<keyword evidence="3" id="KW-1185">Reference proteome</keyword>